<evidence type="ECO:0000313" key="2">
    <source>
        <dbReference type="Proteomes" id="UP000270471"/>
    </source>
</evidence>
<dbReference type="Proteomes" id="UP000270471">
    <property type="component" value="Unassembled WGS sequence"/>
</dbReference>
<dbReference type="AlphaFoldDB" id="A0A3M0I8P0"/>
<organism evidence="1 2">
    <name type="scientific">Streptomyces shenzhenensis</name>
    <dbReference type="NCBI Taxonomy" id="943815"/>
    <lineage>
        <taxon>Bacteria</taxon>
        <taxon>Bacillati</taxon>
        <taxon>Actinomycetota</taxon>
        <taxon>Actinomycetes</taxon>
        <taxon>Kitasatosporales</taxon>
        <taxon>Streptomycetaceae</taxon>
        <taxon>Streptomyces</taxon>
    </lineage>
</organism>
<accession>A0A3M0I8P0</accession>
<dbReference type="EMBL" id="PENI01000006">
    <property type="protein sequence ID" value="RMB85607.1"/>
    <property type="molecule type" value="Genomic_DNA"/>
</dbReference>
<gene>
    <name evidence="1" type="ORF">CTZ28_12505</name>
</gene>
<keyword evidence="2" id="KW-1185">Reference proteome</keyword>
<dbReference type="RefSeq" id="WP_121889429.1">
    <property type="nucleotide sequence ID" value="NZ_PENI01000006.1"/>
</dbReference>
<protein>
    <submittedName>
        <fullName evidence="1">Uncharacterized protein</fullName>
    </submittedName>
</protein>
<sequence length="72" mass="7909">MTTPNPAELDKRRHELTNGLLAMREQLAPVFDTADGMRADMEKRGWSPTAAEQVALAWLLGAMNIAMGGVKR</sequence>
<comment type="caution">
    <text evidence="1">The sequence shown here is derived from an EMBL/GenBank/DDBJ whole genome shotgun (WGS) entry which is preliminary data.</text>
</comment>
<reference evidence="1 2" key="1">
    <citation type="submission" date="2017-11" db="EMBL/GenBank/DDBJ databases">
        <title>Draft genome of actinobacteria isolated from guarana (Paullinia cupana (Mart.) Ducke.</title>
        <authorList>
            <person name="Siqueira K.A."/>
            <person name="Liotti R.G."/>
            <person name="Mendes T.A.O."/>
            <person name="Soares M.A."/>
        </authorList>
    </citation>
    <scope>NUCLEOTIDE SEQUENCE [LARGE SCALE GENOMIC DNA]</scope>
    <source>
        <strain evidence="1 2">193</strain>
    </source>
</reference>
<evidence type="ECO:0000313" key="1">
    <source>
        <dbReference type="EMBL" id="RMB85607.1"/>
    </source>
</evidence>
<name>A0A3M0I8P0_9ACTN</name>
<proteinExistence type="predicted"/>
<dbReference type="OrthoDB" id="4325725at2"/>